<keyword evidence="10 11" id="KW-0456">Lyase</keyword>
<dbReference type="PANTHER" id="PTHR21085">
    <property type="entry name" value="CHORISMATE SYNTHASE"/>
    <property type="match status" value="1"/>
</dbReference>
<comment type="function">
    <text evidence="11">Catalyzes the anti-1,4-elimination of the C-3 phosphate and the C-6 proR hydrogen from 5-enolpyruvylshikimate-3-phosphate (EPSP) to yield chorismate, which is the branch point compound that serves as the starting substrate for the three terminal pathways of aromatic amino acid biosynthesis. This reaction introduces a second double bond into the aromatic ring system.</text>
</comment>
<keyword evidence="6 11" id="KW-0288">FMN</keyword>
<evidence type="ECO:0000256" key="8">
    <source>
        <dbReference type="ARBA" id="ARBA00022857"/>
    </source>
</evidence>
<evidence type="ECO:0000313" key="14">
    <source>
        <dbReference type="Proteomes" id="UP000007652"/>
    </source>
</evidence>
<comment type="cofactor">
    <cofactor evidence="11 12">
        <name>FMNH2</name>
        <dbReference type="ChEBI" id="CHEBI:57618"/>
    </cofactor>
    <text evidence="11 12">Reduced FMN (FMNH(2)).</text>
</comment>
<proteinExistence type="inferred from homology"/>
<comment type="similarity">
    <text evidence="2 11 12">Belongs to the chorismate synthase family.</text>
</comment>
<reference evidence="13 14" key="1">
    <citation type="journal article" date="2011" name="J. Bacteriol.">
        <title>Draft genome sequence of Caloramator australicus strain RC3T, a thermoanaerobe from the Great Artesian Basin of Australia.</title>
        <authorList>
            <person name="Ogg C.D."/>
            <person name="Patel B.K.C."/>
        </authorList>
    </citation>
    <scope>NUCLEOTIDE SEQUENCE [LARGE SCALE GENOMIC DNA]</scope>
    <source>
        <strain evidence="13 14">RC3</strain>
    </source>
</reference>
<sequence length="397" mass="44382">MLRFLDAGESHGKMLVAIIEGFPSNVEINIENINRQLARRQRGYGRGGRMLIENDKIEVISGIRGGKTTGAPICIAIHNKDYENWKEIMDIEKEYKEKIIVPRPGHADLNGILKYNLDDIRNVIERASARETAIRVAVGAICMELLKIFHVKFISRTVRIGNVADDSIIEEYSDEILNRIEKSPVRCLDKEKEQEMINLIENIKEAGDTLGGAVEVIAFNVPHGLGSYSFYDRRMDYMISGAMMSIQGVKAVEIGDGFEAPNILGSQFNDKITYEGGSFKRKSNHLGGIEGGITNGMPLVVRLYMKPIPSIRQEFETVNLLGEKVKSRYERSDVCAVPALAVVAENVLAFEITKEILNKFSGDSLEDVLNSFYHYYLRVDRGVDYGGNIINSAVQGK</sequence>
<evidence type="ECO:0000256" key="9">
    <source>
        <dbReference type="ARBA" id="ARBA00023141"/>
    </source>
</evidence>
<dbReference type="OrthoDB" id="9771806at2"/>
<evidence type="ECO:0000256" key="5">
    <source>
        <dbReference type="ARBA" id="ARBA00022630"/>
    </source>
</evidence>
<dbReference type="GO" id="GO:0008652">
    <property type="term" value="P:amino acid biosynthetic process"/>
    <property type="evidence" value="ECO:0007669"/>
    <property type="project" value="UniProtKB-KW"/>
</dbReference>
<dbReference type="InterPro" id="IPR035904">
    <property type="entry name" value="Chorismate_synth_AroC_sf"/>
</dbReference>
<keyword evidence="9 11" id="KW-0057">Aromatic amino acid biosynthesis</keyword>
<dbReference type="EC" id="4.2.3.5" evidence="3 11"/>
<organism evidence="13 14">
    <name type="scientific">Caloramator australicus RC3</name>
    <dbReference type="NCBI Taxonomy" id="857293"/>
    <lineage>
        <taxon>Bacteria</taxon>
        <taxon>Bacillati</taxon>
        <taxon>Bacillota</taxon>
        <taxon>Clostridia</taxon>
        <taxon>Eubacteriales</taxon>
        <taxon>Clostridiaceae</taxon>
        <taxon>Caloramator</taxon>
    </lineage>
</organism>
<comment type="pathway">
    <text evidence="1 11 12">Metabolic intermediate biosynthesis; chorismate biosynthesis; chorismate from D-erythrose 4-phosphate and phosphoenolpyruvate: step 7/7.</text>
</comment>
<keyword evidence="8 11" id="KW-0521">NADP</keyword>
<dbReference type="NCBIfam" id="TIGR00033">
    <property type="entry name" value="aroC"/>
    <property type="match status" value="1"/>
</dbReference>
<feature type="binding site" evidence="11">
    <location>
        <begin position="126"/>
        <end position="128"/>
    </location>
    <ligand>
        <name>FMN</name>
        <dbReference type="ChEBI" id="CHEBI:58210"/>
    </ligand>
</feature>
<name>G0V403_9CLOT</name>
<evidence type="ECO:0000256" key="7">
    <source>
        <dbReference type="ARBA" id="ARBA00022827"/>
    </source>
</evidence>
<protein>
    <recommendedName>
        <fullName evidence="3 11">Chorismate synthase</fullName>
        <shortName evidence="11">CS</shortName>
        <ecNumber evidence="3 11">4.2.3.5</ecNumber>
    </recommendedName>
    <alternativeName>
        <fullName evidence="11">5-enolpyruvylshikimate-3-phosphate phospholyase</fullName>
    </alternativeName>
</protein>
<accession>G0V403</accession>
<dbReference type="AlphaFoldDB" id="G0V403"/>
<dbReference type="GO" id="GO:0009423">
    <property type="term" value="P:chorismate biosynthetic process"/>
    <property type="evidence" value="ECO:0007669"/>
    <property type="project" value="UniProtKB-UniRule"/>
</dbReference>
<evidence type="ECO:0000256" key="4">
    <source>
        <dbReference type="ARBA" id="ARBA00022605"/>
    </source>
</evidence>
<evidence type="ECO:0000256" key="1">
    <source>
        <dbReference type="ARBA" id="ARBA00005044"/>
    </source>
</evidence>
<keyword evidence="4 11" id="KW-0028">Amino-acid biosynthesis</keyword>
<dbReference type="PROSITE" id="PS00788">
    <property type="entry name" value="CHORISMATE_SYNTHASE_2"/>
    <property type="match status" value="1"/>
</dbReference>
<evidence type="ECO:0000256" key="11">
    <source>
        <dbReference type="HAMAP-Rule" id="MF_00300"/>
    </source>
</evidence>
<feature type="binding site" evidence="11">
    <location>
        <begin position="306"/>
        <end position="310"/>
    </location>
    <ligand>
        <name>FMN</name>
        <dbReference type="ChEBI" id="CHEBI:58210"/>
    </ligand>
</feature>
<evidence type="ECO:0000256" key="10">
    <source>
        <dbReference type="ARBA" id="ARBA00023239"/>
    </source>
</evidence>
<dbReference type="HAMAP" id="MF_00300">
    <property type="entry name" value="Chorismate_synth"/>
    <property type="match status" value="1"/>
</dbReference>
<comment type="subunit">
    <text evidence="11">Homotetramer.</text>
</comment>
<dbReference type="InterPro" id="IPR020541">
    <property type="entry name" value="Chorismate_synthase_CS"/>
</dbReference>
<comment type="catalytic activity">
    <reaction evidence="11 12">
        <text>5-O-(1-carboxyvinyl)-3-phosphoshikimate = chorismate + phosphate</text>
        <dbReference type="Rhea" id="RHEA:21020"/>
        <dbReference type="ChEBI" id="CHEBI:29748"/>
        <dbReference type="ChEBI" id="CHEBI:43474"/>
        <dbReference type="ChEBI" id="CHEBI:57701"/>
        <dbReference type="EC" id="4.2.3.5"/>
    </reaction>
</comment>
<dbReference type="GO" id="GO:0009073">
    <property type="term" value="P:aromatic amino acid family biosynthetic process"/>
    <property type="evidence" value="ECO:0007669"/>
    <property type="project" value="UniProtKB-KW"/>
</dbReference>
<dbReference type="RefSeq" id="WP_008907566.1">
    <property type="nucleotide sequence ID" value="NZ_CAKP01000007.1"/>
</dbReference>
<evidence type="ECO:0000313" key="13">
    <source>
        <dbReference type="EMBL" id="CCC57843.1"/>
    </source>
</evidence>
<evidence type="ECO:0000256" key="3">
    <source>
        <dbReference type="ARBA" id="ARBA00013036"/>
    </source>
</evidence>
<dbReference type="Pfam" id="PF01264">
    <property type="entry name" value="Chorismate_synt"/>
    <property type="match status" value="1"/>
</dbReference>
<keyword evidence="7 11" id="KW-0274">FAD</keyword>
<dbReference type="InterPro" id="IPR000453">
    <property type="entry name" value="Chorismate_synth"/>
</dbReference>
<comment type="caution">
    <text evidence="13">The sequence shown here is derived from an EMBL/GenBank/DDBJ whole genome shotgun (WGS) entry which is preliminary data.</text>
</comment>
<dbReference type="PROSITE" id="PS00787">
    <property type="entry name" value="CHORISMATE_SYNTHASE_1"/>
    <property type="match status" value="1"/>
</dbReference>
<dbReference type="UniPathway" id="UPA00053">
    <property type="reaction ID" value="UER00090"/>
</dbReference>
<feature type="binding site" evidence="11">
    <location>
        <position position="40"/>
    </location>
    <ligand>
        <name>NADP(+)</name>
        <dbReference type="ChEBI" id="CHEBI:58349"/>
    </ligand>
</feature>
<feature type="binding site" evidence="11">
    <location>
        <begin position="247"/>
        <end position="248"/>
    </location>
    <ligand>
        <name>FMN</name>
        <dbReference type="ChEBI" id="CHEBI:58210"/>
    </ligand>
</feature>
<dbReference type="PANTHER" id="PTHR21085:SF0">
    <property type="entry name" value="CHORISMATE SYNTHASE"/>
    <property type="match status" value="1"/>
</dbReference>
<dbReference type="EMBL" id="CAKP01000007">
    <property type="protein sequence ID" value="CCC57843.1"/>
    <property type="molecule type" value="Genomic_DNA"/>
</dbReference>
<dbReference type="CDD" id="cd07304">
    <property type="entry name" value="Chorismate_synthase"/>
    <property type="match status" value="1"/>
</dbReference>
<dbReference type="GO" id="GO:0010181">
    <property type="term" value="F:FMN binding"/>
    <property type="evidence" value="ECO:0007669"/>
    <property type="project" value="TreeGrafter"/>
</dbReference>
<dbReference type="GO" id="GO:0005829">
    <property type="term" value="C:cytosol"/>
    <property type="evidence" value="ECO:0007669"/>
    <property type="project" value="TreeGrafter"/>
</dbReference>
<gene>
    <name evidence="11" type="primary">aroC</name>
    <name evidence="13" type="ORF">CAAU_0194</name>
</gene>
<evidence type="ECO:0000256" key="6">
    <source>
        <dbReference type="ARBA" id="ARBA00022643"/>
    </source>
</evidence>
<evidence type="ECO:0000256" key="12">
    <source>
        <dbReference type="RuleBase" id="RU000605"/>
    </source>
</evidence>
<feature type="binding site" evidence="11">
    <location>
        <position position="46"/>
    </location>
    <ligand>
        <name>NADP(+)</name>
        <dbReference type="ChEBI" id="CHEBI:58349"/>
    </ligand>
</feature>
<dbReference type="NCBIfam" id="NF003793">
    <property type="entry name" value="PRK05382.1"/>
    <property type="match status" value="1"/>
</dbReference>
<keyword evidence="14" id="KW-1185">Reference proteome</keyword>
<dbReference type="Gene3D" id="3.60.150.10">
    <property type="entry name" value="Chorismate synthase AroC"/>
    <property type="match status" value="1"/>
</dbReference>
<dbReference type="eggNOG" id="COG0082">
    <property type="taxonomic scope" value="Bacteria"/>
</dbReference>
<feature type="binding site" evidence="11">
    <location>
        <position position="331"/>
    </location>
    <ligand>
        <name>FMN</name>
        <dbReference type="ChEBI" id="CHEBI:58210"/>
    </ligand>
</feature>
<dbReference type="SUPFAM" id="SSF103263">
    <property type="entry name" value="Chorismate synthase, AroC"/>
    <property type="match status" value="1"/>
</dbReference>
<dbReference type="GO" id="GO:0004107">
    <property type="term" value="F:chorismate synthase activity"/>
    <property type="evidence" value="ECO:0007669"/>
    <property type="project" value="UniProtKB-UniRule"/>
</dbReference>
<dbReference type="PIRSF" id="PIRSF001456">
    <property type="entry name" value="Chorismate_synth"/>
    <property type="match status" value="1"/>
</dbReference>
<keyword evidence="5 11" id="KW-0285">Flavoprotein</keyword>
<feature type="binding site" evidence="11">
    <location>
        <position position="291"/>
    </location>
    <ligand>
        <name>FMN</name>
        <dbReference type="ChEBI" id="CHEBI:58210"/>
    </ligand>
</feature>
<dbReference type="FunFam" id="3.60.150.10:FF:000002">
    <property type="entry name" value="Chorismate synthase"/>
    <property type="match status" value="1"/>
</dbReference>
<evidence type="ECO:0000256" key="2">
    <source>
        <dbReference type="ARBA" id="ARBA00008014"/>
    </source>
</evidence>
<dbReference type="STRING" id="857293.CAAU_0194"/>
<dbReference type="Proteomes" id="UP000007652">
    <property type="component" value="Unassembled WGS sequence"/>
</dbReference>